<sequence>MLHYARSFLISCYDDSAKLLFSPIIAGFLLSITTIDTILIINIGTFLIALVAVIVVMQGLQVAAKEFTSQFFVKELAKGWRGMQSLLNKGVLLLVMLVSLV</sequence>
<dbReference type="EMBL" id="JACYTN010000004">
    <property type="protein sequence ID" value="MBD8498469.1"/>
    <property type="molecule type" value="Genomic_DNA"/>
</dbReference>
<evidence type="ECO:0000313" key="2">
    <source>
        <dbReference type="EMBL" id="MBD8498469.1"/>
    </source>
</evidence>
<accession>A0ABR9AXU7</accession>
<proteinExistence type="predicted"/>
<gene>
    <name evidence="2" type="ORF">IFO66_09090</name>
</gene>
<protein>
    <submittedName>
        <fullName evidence="2">Uncharacterized protein</fullName>
    </submittedName>
</protein>
<keyword evidence="3" id="KW-1185">Reference proteome</keyword>
<keyword evidence="1" id="KW-0472">Membrane</keyword>
<keyword evidence="1" id="KW-0812">Transmembrane</keyword>
<evidence type="ECO:0000256" key="1">
    <source>
        <dbReference type="SAM" id="Phobius"/>
    </source>
</evidence>
<feature type="transmembrane region" description="Helical" evidence="1">
    <location>
        <begin position="20"/>
        <end position="39"/>
    </location>
</feature>
<dbReference type="RefSeq" id="WP_192024850.1">
    <property type="nucleotide sequence ID" value="NZ_JACYTN010000004.1"/>
</dbReference>
<evidence type="ECO:0000313" key="3">
    <source>
        <dbReference type="Proteomes" id="UP000634529"/>
    </source>
</evidence>
<keyword evidence="1" id="KW-1133">Transmembrane helix</keyword>
<reference evidence="2 3" key="1">
    <citation type="submission" date="2020-09" db="EMBL/GenBank/DDBJ databases">
        <title>Paenibacillus sp. CAU 1523 isolated from sand of Haeundae Beach.</title>
        <authorList>
            <person name="Kim W."/>
        </authorList>
    </citation>
    <scope>NUCLEOTIDE SEQUENCE [LARGE SCALE GENOMIC DNA]</scope>
    <source>
        <strain evidence="2 3">CAU 1523</strain>
    </source>
</reference>
<dbReference type="Proteomes" id="UP000634529">
    <property type="component" value="Unassembled WGS sequence"/>
</dbReference>
<organism evidence="2 3">
    <name type="scientific">Paenibacillus arenosi</name>
    <dbReference type="NCBI Taxonomy" id="2774142"/>
    <lineage>
        <taxon>Bacteria</taxon>
        <taxon>Bacillati</taxon>
        <taxon>Bacillota</taxon>
        <taxon>Bacilli</taxon>
        <taxon>Bacillales</taxon>
        <taxon>Paenibacillaceae</taxon>
        <taxon>Paenibacillus</taxon>
    </lineage>
</organism>
<comment type="caution">
    <text evidence="2">The sequence shown here is derived from an EMBL/GenBank/DDBJ whole genome shotgun (WGS) entry which is preliminary data.</text>
</comment>
<feature type="transmembrane region" description="Helical" evidence="1">
    <location>
        <begin position="46"/>
        <end position="63"/>
    </location>
</feature>
<name>A0ABR9AXU7_9BACL</name>